<dbReference type="Pfam" id="PF16510">
    <property type="entry name" value="P22_portal"/>
    <property type="match status" value="1"/>
</dbReference>
<evidence type="ECO:0000313" key="2">
    <source>
        <dbReference type="Proteomes" id="UP001291687"/>
    </source>
</evidence>
<dbReference type="EMBL" id="JARJFB010000014">
    <property type="protein sequence ID" value="MEA0970374.1"/>
    <property type="molecule type" value="Genomic_DNA"/>
</dbReference>
<sequence>MTMELNIGQQKILQDLNDYWDYTRNSNLRKKWLDQYLNNLKYYCGDQWSQEVLQKLETIQATPYTINRIEPLINAYSSLQIQSNKRIGFKSTTDLPLNERLAEYLSYMAHVIQTQGDFSFYSSLKYTSALIGGVGWSHFGYEEGKFFYDYVDPREVYWDPDDSSPRLEQSNFVCHSYFVAVPVLKRRYPKYAEFLEQLVDKVNINSSSNTDEYNWDTDNSLWTKGRTIRIVEVYYKAEADYYEATTIIPGEDQIPLEQIFCTFSKEMALNKSEAKETILERKGTQIFKGVFCDSMLLEHGAIAEQVPNQKHFPLLPLCLRRDYTGMPYGVVNNLIPLSQALNYIWTKTIHGIDQKILISSNITADEQGTEAKWIEKLQQKIAVIISANPQDAKLYTPEQTLPHFFNLLQRIDVEFEQSTYLFDELKGNQTNAVSGVAIQQRAANSARVQNPLNMAYDHLLLSEGQLLLDTIKGIKDFKYTFNYYKDGHSDLTTLDDIISVINFEVYTDVVPNFNSSIEEERGKFAELLNSNNPGFAMSSPLFLKELGLRKYNELSEEYLRILSGQMESQENVNEE</sequence>
<name>A0ABU5NB22_9RICK</name>
<accession>A0ABU5NB22</accession>
<dbReference type="InterPro" id="IPR032427">
    <property type="entry name" value="P22_portal"/>
</dbReference>
<dbReference type="RefSeq" id="WP_322776276.1">
    <property type="nucleotide sequence ID" value="NZ_JARJFB010000014.1"/>
</dbReference>
<proteinExistence type="predicted"/>
<protein>
    <submittedName>
        <fullName evidence="1">Uncharacterized protein</fullName>
    </submittedName>
</protein>
<keyword evidence="2" id="KW-1185">Reference proteome</keyword>
<comment type="caution">
    <text evidence="1">The sequence shown here is derived from an EMBL/GenBank/DDBJ whole genome shotgun (WGS) entry which is preliminary data.</text>
</comment>
<dbReference type="Proteomes" id="UP001291687">
    <property type="component" value="Unassembled WGS sequence"/>
</dbReference>
<organism evidence="1 2">
    <name type="scientific">Candidatus Megaera venefica</name>
    <dbReference type="NCBI Taxonomy" id="2055910"/>
    <lineage>
        <taxon>Bacteria</taxon>
        <taxon>Pseudomonadati</taxon>
        <taxon>Pseudomonadota</taxon>
        <taxon>Alphaproteobacteria</taxon>
        <taxon>Rickettsiales</taxon>
        <taxon>Rickettsiaceae</taxon>
        <taxon>Candidatus Megaera</taxon>
    </lineage>
</organism>
<gene>
    <name evidence="1" type="ORF">Megvenef_00333</name>
</gene>
<reference evidence="1 2" key="1">
    <citation type="submission" date="2023-03" db="EMBL/GenBank/DDBJ databases">
        <title>Host association and intracellularity evolved multiple times independently in the Rickettsiales.</title>
        <authorList>
            <person name="Castelli M."/>
            <person name="Nardi T."/>
            <person name="Gammuto L."/>
            <person name="Bellinzona G."/>
            <person name="Sabaneyeva E."/>
            <person name="Potekhin A."/>
            <person name="Serra V."/>
            <person name="Petroni G."/>
            <person name="Sassera D."/>
        </authorList>
    </citation>
    <scope>NUCLEOTIDE SEQUENCE [LARGE SCALE GENOMIC DNA]</scope>
    <source>
        <strain evidence="1 2">Sr 2-6</strain>
    </source>
</reference>
<evidence type="ECO:0000313" key="1">
    <source>
        <dbReference type="EMBL" id="MEA0970374.1"/>
    </source>
</evidence>